<dbReference type="PANTHER" id="PTHR40040">
    <property type="entry name" value="SMALL HYDROPHOBIC PROTEIN-RELATED"/>
    <property type="match status" value="1"/>
</dbReference>
<evidence type="ECO:0000313" key="4">
    <source>
        <dbReference type="Proteomes" id="UP001597452"/>
    </source>
</evidence>
<keyword evidence="2" id="KW-1133">Transmembrane helix</keyword>
<keyword evidence="4" id="KW-1185">Reference proteome</keyword>
<feature type="transmembrane region" description="Helical" evidence="2">
    <location>
        <begin position="120"/>
        <end position="138"/>
    </location>
</feature>
<reference evidence="4" key="1">
    <citation type="journal article" date="2019" name="Int. J. Syst. Evol. Microbiol.">
        <title>The Global Catalogue of Microorganisms (GCM) 10K type strain sequencing project: providing services to taxonomists for standard genome sequencing and annotation.</title>
        <authorList>
            <consortium name="The Broad Institute Genomics Platform"/>
            <consortium name="The Broad Institute Genome Sequencing Center for Infectious Disease"/>
            <person name="Wu L."/>
            <person name="Ma J."/>
        </authorList>
    </citation>
    <scope>NUCLEOTIDE SEQUENCE [LARGE SCALE GENOMIC DNA]</scope>
    <source>
        <strain evidence="4">TISTR 1571</strain>
    </source>
</reference>
<evidence type="ECO:0000313" key="3">
    <source>
        <dbReference type="EMBL" id="MFD2637453.1"/>
    </source>
</evidence>
<evidence type="ECO:0000256" key="1">
    <source>
        <dbReference type="SAM" id="MobiDB-lite"/>
    </source>
</evidence>
<organism evidence="3 4">
    <name type="scientific">Piscibacillus salipiscarius</name>
    <dbReference type="NCBI Taxonomy" id="299480"/>
    <lineage>
        <taxon>Bacteria</taxon>
        <taxon>Bacillati</taxon>
        <taxon>Bacillota</taxon>
        <taxon>Bacilli</taxon>
        <taxon>Bacillales</taxon>
        <taxon>Bacillaceae</taxon>
        <taxon>Piscibacillus</taxon>
    </lineage>
</organism>
<gene>
    <name evidence="3" type="ORF">ACFSW4_01030</name>
</gene>
<evidence type="ECO:0008006" key="5">
    <source>
        <dbReference type="Google" id="ProtNLM"/>
    </source>
</evidence>
<dbReference type="InterPro" id="IPR055338">
    <property type="entry name" value="YqfX-like"/>
</dbReference>
<proteinExistence type="predicted"/>
<feature type="transmembrane region" description="Helical" evidence="2">
    <location>
        <begin position="79"/>
        <end position="108"/>
    </location>
</feature>
<sequence>MADDQYPTSFDDDQDYFPNKGEKQKKVYKDYNEYDERDRGYDTEFASDAATFNPNELDEEKIKKEEKETRFEEHVDAGWGWIALVVSLLSFFVWTLLFAVIGAVMGIYAKRRGADTLGNIAIGIAILAVALRLFVFPIM</sequence>
<evidence type="ECO:0000256" key="2">
    <source>
        <dbReference type="SAM" id="Phobius"/>
    </source>
</evidence>
<keyword evidence="2" id="KW-0472">Membrane</keyword>
<comment type="caution">
    <text evidence="3">The sequence shown here is derived from an EMBL/GenBank/DDBJ whole genome shotgun (WGS) entry which is preliminary data.</text>
</comment>
<accession>A0ABW5Q6D8</accession>
<keyword evidence="2" id="KW-0812">Transmembrane</keyword>
<name>A0ABW5Q6D8_9BACI</name>
<dbReference type="RefSeq" id="WP_377326885.1">
    <property type="nucleotide sequence ID" value="NZ_JBHUMZ010000007.1"/>
</dbReference>
<protein>
    <recommendedName>
        <fullName evidence="5">DUF4190 domain-containing protein</fullName>
    </recommendedName>
</protein>
<dbReference type="Proteomes" id="UP001597452">
    <property type="component" value="Unassembled WGS sequence"/>
</dbReference>
<dbReference type="PANTHER" id="PTHR40040:SF1">
    <property type="entry name" value="MEMBRANE PROTEIN"/>
    <property type="match status" value="1"/>
</dbReference>
<feature type="region of interest" description="Disordered" evidence="1">
    <location>
        <begin position="1"/>
        <end position="24"/>
    </location>
</feature>
<dbReference type="EMBL" id="JBHUMZ010000007">
    <property type="protein sequence ID" value="MFD2637453.1"/>
    <property type="molecule type" value="Genomic_DNA"/>
</dbReference>